<dbReference type="PROSITE" id="PS50075">
    <property type="entry name" value="CARRIER"/>
    <property type="match status" value="1"/>
</dbReference>
<dbReference type="Proteomes" id="UP001445472">
    <property type="component" value="Unassembled WGS sequence"/>
</dbReference>
<reference evidence="2 3" key="1">
    <citation type="submission" date="2024-06" db="EMBL/GenBank/DDBJ databases">
        <title>The Natural Products Discovery Center: Release of the First 8490 Sequenced Strains for Exploring Actinobacteria Biosynthetic Diversity.</title>
        <authorList>
            <person name="Kalkreuter E."/>
            <person name="Kautsar S.A."/>
            <person name="Yang D."/>
            <person name="Bader C.D."/>
            <person name="Teijaro C.N."/>
            <person name="Fluegel L."/>
            <person name="Davis C.M."/>
            <person name="Simpson J.R."/>
            <person name="Lauterbach L."/>
            <person name="Steele A.D."/>
            <person name="Gui C."/>
            <person name="Meng S."/>
            <person name="Li G."/>
            <person name="Viehrig K."/>
            <person name="Ye F."/>
            <person name="Su P."/>
            <person name="Kiefer A.F."/>
            <person name="Nichols A."/>
            <person name="Cepeda A.J."/>
            <person name="Yan W."/>
            <person name="Fan B."/>
            <person name="Jiang Y."/>
            <person name="Adhikari A."/>
            <person name="Zheng C.-J."/>
            <person name="Schuster L."/>
            <person name="Cowan T.M."/>
            <person name="Smanski M.J."/>
            <person name="Chevrette M.G."/>
            <person name="De Carvalho L.P.S."/>
            <person name="Shen B."/>
        </authorList>
    </citation>
    <scope>NUCLEOTIDE SEQUENCE [LARGE SCALE GENOMIC DNA]</scope>
    <source>
        <strain evidence="2 3">NPDC000837</strain>
    </source>
</reference>
<sequence>MAAVRGRLGVELPMRDLLRAPTVAGMSALVGEARALAGMVNGPESETDEAFVQAALRGIGVAAYKVPDQLEVLEAMPLTGVGKVDKRALRADLGG</sequence>
<proteinExistence type="predicted"/>
<name>A0ABV1UYR8_9ACTN</name>
<dbReference type="RefSeq" id="WP_351977393.1">
    <property type="nucleotide sequence ID" value="NZ_JBEPBX010000020.1"/>
</dbReference>
<comment type="caution">
    <text evidence="2">The sequence shown here is derived from an EMBL/GenBank/DDBJ whole genome shotgun (WGS) entry which is preliminary data.</text>
</comment>
<dbReference type="SUPFAM" id="SSF56801">
    <property type="entry name" value="Acetyl-CoA synthetase-like"/>
    <property type="match status" value="1"/>
</dbReference>
<dbReference type="InterPro" id="IPR009081">
    <property type="entry name" value="PP-bd_ACP"/>
</dbReference>
<organism evidence="2 3">
    <name type="scientific">Streptomyces xantholiticus</name>
    <dbReference type="NCBI Taxonomy" id="68285"/>
    <lineage>
        <taxon>Bacteria</taxon>
        <taxon>Bacillati</taxon>
        <taxon>Actinomycetota</taxon>
        <taxon>Actinomycetes</taxon>
        <taxon>Kitasatosporales</taxon>
        <taxon>Streptomycetaceae</taxon>
        <taxon>Streptomyces</taxon>
    </lineage>
</organism>
<evidence type="ECO:0000259" key="1">
    <source>
        <dbReference type="PROSITE" id="PS50075"/>
    </source>
</evidence>
<dbReference type="InterPro" id="IPR045851">
    <property type="entry name" value="AMP-bd_C_sf"/>
</dbReference>
<keyword evidence="3" id="KW-1185">Reference proteome</keyword>
<evidence type="ECO:0000313" key="3">
    <source>
        <dbReference type="Proteomes" id="UP001445472"/>
    </source>
</evidence>
<feature type="domain" description="Carrier" evidence="1">
    <location>
        <begin position="1"/>
        <end position="34"/>
    </location>
</feature>
<dbReference type="Gene3D" id="3.30.300.30">
    <property type="match status" value="1"/>
</dbReference>
<protein>
    <recommendedName>
        <fullName evidence="1">Carrier domain-containing protein</fullName>
    </recommendedName>
</protein>
<evidence type="ECO:0000313" key="2">
    <source>
        <dbReference type="EMBL" id="MER6615939.1"/>
    </source>
</evidence>
<accession>A0ABV1UYR8</accession>
<gene>
    <name evidence="2" type="ORF">ABT276_21765</name>
</gene>
<dbReference type="EMBL" id="JBEPBX010000020">
    <property type="protein sequence ID" value="MER6615939.1"/>
    <property type="molecule type" value="Genomic_DNA"/>
</dbReference>